<dbReference type="PROSITE" id="PS51352">
    <property type="entry name" value="THIOREDOXIN_2"/>
    <property type="match status" value="1"/>
</dbReference>
<dbReference type="GO" id="GO:0042744">
    <property type="term" value="P:hydrogen peroxide catabolic process"/>
    <property type="evidence" value="ECO:0007669"/>
    <property type="project" value="TreeGrafter"/>
</dbReference>
<gene>
    <name evidence="17" type="ORF">HMPREF1863_00901</name>
</gene>
<dbReference type="GO" id="GO:0005829">
    <property type="term" value="C:cytosol"/>
    <property type="evidence" value="ECO:0007669"/>
    <property type="project" value="TreeGrafter"/>
</dbReference>
<dbReference type="STRING" id="755172.HMPREF1863_00901"/>
<reference evidence="18" key="1">
    <citation type="submission" date="2016-01" db="EMBL/GenBank/DDBJ databases">
        <authorList>
            <person name="Mitreva M."/>
            <person name="Pepin K.H."/>
            <person name="Mihindukulasuriya K.A."/>
            <person name="Fulton R."/>
            <person name="Fronick C."/>
            <person name="O'Laughlin M."/>
            <person name="Miner T."/>
            <person name="Herter B."/>
            <person name="Rosa B.A."/>
            <person name="Cordes M."/>
            <person name="Tomlinson C."/>
            <person name="Wollam A."/>
            <person name="Palsikar V.B."/>
            <person name="Mardis E.R."/>
            <person name="Wilson R.K."/>
        </authorList>
    </citation>
    <scope>NUCLEOTIDE SEQUENCE [LARGE SCALE GENOMIC DNA]</scope>
    <source>
        <strain evidence="18">DNF00729</strain>
    </source>
</reference>
<evidence type="ECO:0000313" key="18">
    <source>
        <dbReference type="Proteomes" id="UP000070442"/>
    </source>
</evidence>
<comment type="subunit">
    <text evidence="3">Homodimer; disulfide-linked, upon oxidation. 5 homodimers assemble to form a ring-like decamer.</text>
</comment>
<comment type="similarity">
    <text evidence="2 15">Belongs to the peroxiredoxin family. AhpC/Prx1 subfamily.</text>
</comment>
<evidence type="ECO:0000256" key="1">
    <source>
        <dbReference type="ARBA" id="ARBA00004496"/>
    </source>
</evidence>
<sequence length="189" mass="21179">MSQVGKKMPEFTTNGYNPKKEEFVTVSNKDFEGKWNVLMFYPADFTFVCPTELEDMQEQYAKLQSLGVEVYSMSCDTHFVHKGWHDHSEAISKLEFTMLADPHKTIASDFYVLDEAAGLAQRATFIIDPDGVIQAVEVNADGIGRDASQVYDKIRAAQYVRENPGEVCPAKWKQSGETLTPGLDLVGKI</sequence>
<name>A0A134AGM3_9FIRM</name>
<dbReference type="SUPFAM" id="SSF52833">
    <property type="entry name" value="Thioredoxin-like"/>
    <property type="match status" value="1"/>
</dbReference>
<keyword evidence="11 15" id="KW-0676">Redox-active center</keyword>
<dbReference type="GO" id="GO:0008379">
    <property type="term" value="F:thioredoxin peroxidase activity"/>
    <property type="evidence" value="ECO:0007669"/>
    <property type="project" value="TreeGrafter"/>
</dbReference>
<dbReference type="GO" id="GO:0033554">
    <property type="term" value="P:cellular response to stress"/>
    <property type="evidence" value="ECO:0007669"/>
    <property type="project" value="TreeGrafter"/>
</dbReference>
<dbReference type="CDD" id="cd03015">
    <property type="entry name" value="PRX_Typ2cys"/>
    <property type="match status" value="1"/>
</dbReference>
<dbReference type="InterPro" id="IPR036249">
    <property type="entry name" value="Thioredoxin-like_sf"/>
</dbReference>
<keyword evidence="9 15" id="KW-0560">Oxidoreductase</keyword>
<evidence type="ECO:0000256" key="11">
    <source>
        <dbReference type="ARBA" id="ARBA00023284"/>
    </source>
</evidence>
<feature type="active site" description="Cysteine sulfenic acid (-SOH) intermediate; for peroxidase activity" evidence="14">
    <location>
        <position position="49"/>
    </location>
</feature>
<dbReference type="EC" id="1.11.1.26" evidence="4 15"/>
<comment type="caution">
    <text evidence="17">The sequence shown here is derived from an EMBL/GenBank/DDBJ whole genome shotgun (WGS) entry which is preliminary data.</text>
</comment>
<evidence type="ECO:0000256" key="13">
    <source>
        <dbReference type="ARBA" id="ARBA00047572"/>
    </source>
</evidence>
<dbReference type="GO" id="GO:0102039">
    <property type="term" value="F:NADH-dependent peroxiredoxin activity"/>
    <property type="evidence" value="ECO:0007669"/>
    <property type="project" value="UniProtKB-EC"/>
</dbReference>
<keyword evidence="18" id="KW-1185">Reference proteome</keyword>
<dbReference type="Proteomes" id="UP000070442">
    <property type="component" value="Unassembled WGS sequence"/>
</dbReference>
<dbReference type="OrthoDB" id="9812811at2"/>
<dbReference type="InterPro" id="IPR017559">
    <property type="entry name" value="AhpC"/>
</dbReference>
<dbReference type="Pfam" id="PF00578">
    <property type="entry name" value="AhpC-TSA"/>
    <property type="match status" value="1"/>
</dbReference>
<keyword evidence="10 15" id="KW-1015">Disulfide bond</keyword>
<keyword evidence="7 15" id="KW-0575">Peroxidase</keyword>
<evidence type="ECO:0000256" key="9">
    <source>
        <dbReference type="ARBA" id="ARBA00023002"/>
    </source>
</evidence>
<dbReference type="PATRIC" id="fig|755172.3.peg.859"/>
<evidence type="ECO:0000313" key="17">
    <source>
        <dbReference type="EMBL" id="KXB66849.1"/>
    </source>
</evidence>
<evidence type="ECO:0000256" key="15">
    <source>
        <dbReference type="RuleBase" id="RU366004"/>
    </source>
</evidence>
<accession>A0A134AGM3</accession>
<evidence type="ECO:0000256" key="14">
    <source>
        <dbReference type="PIRSR" id="PIRSR000239-1"/>
    </source>
</evidence>
<dbReference type="AlphaFoldDB" id="A0A134AGM3"/>
<dbReference type="RefSeq" id="WP_068367662.1">
    <property type="nucleotide sequence ID" value="NZ_CAIJCT010000018.1"/>
</dbReference>
<evidence type="ECO:0000256" key="3">
    <source>
        <dbReference type="ARBA" id="ARBA00011654"/>
    </source>
</evidence>
<dbReference type="InterPro" id="IPR013766">
    <property type="entry name" value="Thioredoxin_domain"/>
</dbReference>
<dbReference type="InterPro" id="IPR000866">
    <property type="entry name" value="AhpC/TSA"/>
</dbReference>
<evidence type="ECO:0000256" key="10">
    <source>
        <dbReference type="ARBA" id="ARBA00023157"/>
    </source>
</evidence>
<dbReference type="GO" id="GO:0045454">
    <property type="term" value="P:cell redox homeostasis"/>
    <property type="evidence" value="ECO:0007669"/>
    <property type="project" value="TreeGrafter"/>
</dbReference>
<proteinExistence type="inferred from homology"/>
<evidence type="ECO:0000256" key="2">
    <source>
        <dbReference type="ARBA" id="ARBA00009796"/>
    </source>
</evidence>
<comment type="subcellular location">
    <subcellularLocation>
        <location evidence="1 15">Cytoplasm</location>
    </subcellularLocation>
</comment>
<evidence type="ECO:0000256" key="6">
    <source>
        <dbReference type="ARBA" id="ARBA00022490"/>
    </source>
</evidence>
<evidence type="ECO:0000256" key="12">
    <source>
        <dbReference type="ARBA" id="ARBA00032077"/>
    </source>
</evidence>
<organism evidence="17 18">
    <name type="scientific">Aedoeadaptatus coxii</name>
    <dbReference type="NCBI Taxonomy" id="755172"/>
    <lineage>
        <taxon>Bacteria</taxon>
        <taxon>Bacillati</taxon>
        <taxon>Bacillota</taxon>
        <taxon>Tissierellia</taxon>
        <taxon>Tissierellales</taxon>
        <taxon>Peptoniphilaceae</taxon>
        <taxon>Aedoeadaptatus</taxon>
    </lineage>
</organism>
<dbReference type="NCBIfam" id="TIGR03137">
    <property type="entry name" value="AhpC"/>
    <property type="match status" value="1"/>
</dbReference>
<dbReference type="PANTHER" id="PTHR10681">
    <property type="entry name" value="THIOREDOXIN PEROXIDASE"/>
    <property type="match status" value="1"/>
</dbReference>
<comment type="catalytic activity">
    <reaction evidence="13 15">
        <text>a hydroperoxide + NADH + H(+) = an alcohol + NAD(+) + H2O</text>
        <dbReference type="Rhea" id="RHEA:62628"/>
        <dbReference type="ChEBI" id="CHEBI:15377"/>
        <dbReference type="ChEBI" id="CHEBI:15378"/>
        <dbReference type="ChEBI" id="CHEBI:30879"/>
        <dbReference type="ChEBI" id="CHEBI:35924"/>
        <dbReference type="ChEBI" id="CHEBI:57540"/>
        <dbReference type="ChEBI" id="CHEBI:57945"/>
        <dbReference type="EC" id="1.11.1.26"/>
    </reaction>
</comment>
<protein>
    <recommendedName>
        <fullName evidence="5 15">Alkyl hydroperoxide reductase C</fullName>
        <ecNumber evidence="4 15">1.11.1.26</ecNumber>
    </recommendedName>
    <alternativeName>
        <fullName evidence="12 15">Peroxiredoxin</fullName>
    </alternativeName>
    <alternativeName>
        <fullName evidence="15">Thioredoxin peroxidase</fullName>
    </alternativeName>
</protein>
<dbReference type="FunFam" id="3.40.30.10:FF:000002">
    <property type="entry name" value="Alkyl hydroperoxide reductase C"/>
    <property type="match status" value="1"/>
</dbReference>
<evidence type="ECO:0000256" key="7">
    <source>
        <dbReference type="ARBA" id="ARBA00022559"/>
    </source>
</evidence>
<dbReference type="GO" id="GO:0006979">
    <property type="term" value="P:response to oxidative stress"/>
    <property type="evidence" value="ECO:0007669"/>
    <property type="project" value="UniProtKB-UniRule"/>
</dbReference>
<evidence type="ECO:0000256" key="4">
    <source>
        <dbReference type="ARBA" id="ARBA00013021"/>
    </source>
</evidence>
<dbReference type="InterPro" id="IPR050217">
    <property type="entry name" value="Peroxiredoxin"/>
</dbReference>
<keyword evidence="8 15" id="KW-0049">Antioxidant</keyword>
<dbReference type="PIRSF" id="PIRSF000239">
    <property type="entry name" value="AHPC"/>
    <property type="match status" value="1"/>
</dbReference>
<evidence type="ECO:0000256" key="8">
    <source>
        <dbReference type="ARBA" id="ARBA00022862"/>
    </source>
</evidence>
<comment type="function">
    <text evidence="15">Thiol-specific peroxidase that catalyzes the reduction of hydrogen peroxide and organic hydroperoxides to water and alcohols, respectively. Plays a role in cell protection against oxidative stress by detoxifying peroxides.</text>
</comment>
<feature type="domain" description="Thioredoxin" evidence="16">
    <location>
        <begin position="2"/>
        <end position="159"/>
    </location>
</feature>
<dbReference type="EMBL" id="LSDG01000024">
    <property type="protein sequence ID" value="KXB66849.1"/>
    <property type="molecule type" value="Genomic_DNA"/>
</dbReference>
<evidence type="ECO:0000256" key="5">
    <source>
        <dbReference type="ARBA" id="ARBA00017462"/>
    </source>
</evidence>
<dbReference type="PANTHER" id="PTHR10681:SF121">
    <property type="entry name" value="ALKYL HYDROPEROXIDE REDUCTASE C"/>
    <property type="match status" value="1"/>
</dbReference>
<evidence type="ECO:0000259" key="16">
    <source>
        <dbReference type="PROSITE" id="PS51352"/>
    </source>
</evidence>
<keyword evidence="6 15" id="KW-0963">Cytoplasm</keyword>
<dbReference type="Gene3D" id="3.40.30.10">
    <property type="entry name" value="Glutaredoxin"/>
    <property type="match status" value="1"/>
</dbReference>
<dbReference type="InterPro" id="IPR024706">
    <property type="entry name" value="Peroxiredoxin_AhpC-typ"/>
</dbReference>